<feature type="region of interest" description="Disordered" evidence="2">
    <location>
        <begin position="506"/>
        <end position="570"/>
    </location>
</feature>
<dbReference type="EMBL" id="VICC01000006">
    <property type="protein sequence ID" value="TQD60615.1"/>
    <property type="molecule type" value="Genomic_DNA"/>
</dbReference>
<proteinExistence type="inferred from homology"/>
<protein>
    <submittedName>
        <fullName evidence="4">DUF222 domain-containing protein</fullName>
    </submittedName>
</protein>
<evidence type="ECO:0000313" key="4">
    <source>
        <dbReference type="EMBL" id="TQD60615.1"/>
    </source>
</evidence>
<comment type="caution">
    <text evidence="4">The sequence shown here is derived from an EMBL/GenBank/DDBJ whole genome shotgun (WGS) entry which is preliminary data.</text>
</comment>
<dbReference type="AlphaFoldDB" id="A0A508BM81"/>
<feature type="domain" description="HNH nuclease" evidence="3">
    <location>
        <begin position="656"/>
        <end position="708"/>
    </location>
</feature>
<accession>A0A508BM81</accession>
<feature type="region of interest" description="Disordered" evidence="2">
    <location>
        <begin position="451"/>
        <end position="494"/>
    </location>
</feature>
<dbReference type="RefSeq" id="WP_141407007.1">
    <property type="nucleotide sequence ID" value="NZ_CP066060.1"/>
</dbReference>
<dbReference type="GO" id="GO:0004519">
    <property type="term" value="F:endonuclease activity"/>
    <property type="evidence" value="ECO:0007669"/>
    <property type="project" value="InterPro"/>
</dbReference>
<dbReference type="InterPro" id="IPR003615">
    <property type="entry name" value="HNH_nuc"/>
</dbReference>
<comment type="similarity">
    <text evidence="1">Belongs to the Rv1128c/1148c/1588c/1702c/1945/3466 family.</text>
</comment>
<organism evidence="4 5">
    <name type="scientific">Actinomyces oris</name>
    <dbReference type="NCBI Taxonomy" id="544580"/>
    <lineage>
        <taxon>Bacteria</taxon>
        <taxon>Bacillati</taxon>
        <taxon>Actinomycetota</taxon>
        <taxon>Actinomycetes</taxon>
        <taxon>Actinomycetales</taxon>
        <taxon>Actinomycetaceae</taxon>
        <taxon>Actinomyces</taxon>
    </lineage>
</organism>
<feature type="compositionally biased region" description="Low complexity" evidence="2">
    <location>
        <begin position="555"/>
        <end position="567"/>
    </location>
</feature>
<evidence type="ECO:0000256" key="2">
    <source>
        <dbReference type="SAM" id="MobiDB-lite"/>
    </source>
</evidence>
<dbReference type="GeneID" id="64212774"/>
<evidence type="ECO:0000256" key="1">
    <source>
        <dbReference type="ARBA" id="ARBA00023450"/>
    </source>
</evidence>
<feature type="region of interest" description="Disordered" evidence="2">
    <location>
        <begin position="791"/>
        <end position="829"/>
    </location>
</feature>
<sequence>MFEGGVLPRVPAGGVAGVLGAPGGDVSAEAVTCPESVAGLLGSLAAGGALAGVVEGLLARLLVTAQDHDDDSDGGGDGSGDGEGCAADGDAAPALLTGESGADATLVAAAEGHRVVSLEEAGATGLLGLGARGLGELAAACRRLVAWASWGEALAAACLTGCAELSTHPGQWGPDGRVSSVVGFEERRFNATCLLSARLGVSRSRAGQIVDHGSALMDMGFGPVEAMERCGVLDAAKASLVTRRLEGVPAPVALAVQERVLPQAPRRSVSQVGRDIERALMEVDPAGHAERVRVNVSRRCVSRPRPVGEGMSQVRLVLPTMDALLLDATLDAIAASAWACGEQRTLAQLRADALGAMALSTLRTSQQTAFTQPSPKEAEHDGEAQAEANLSGPATQARLLPDGVPLEGLLGALSSLVGSASPWWTPSGTGHLPLLEGIHIDVQVTVPLTSLTDPGGLAQPEDATDHTPAAHGPCGSEPATSIGGNRLQDSDHGGYVPEGCAPKCGVPESAERPEGPCHPKSGRASPDKSPTIVTPDPLNDAASPHDRRGLPTTDGRSLPGSSGRSLPVPAPATPAFSCSAAHDSSPAASLSTALIAQPAASPAEVAEVRIGARSASVPALTAWALAAGGTWRRLVTDPASGTVVDVGRTRYRPPAGLADLVRARDRACVFPTCQTPAERCDIDHLTAWSQGGTTSLNNLTTLCQAHHRLKHTPGWALTRDQTTGTLSWHTPDKTVYQRHPDGTITRLPHKTGPHQHHAPSTVIPTDLSQQINPDILNRLNRALDTALDNHTHDHARFGTNTNGSTSPRLETRGPQPGQQPGTYEPTPYPKAAHTLQLAPLIDQAPPF</sequence>
<feature type="compositionally biased region" description="Polar residues" evidence="2">
    <location>
        <begin position="798"/>
        <end position="808"/>
    </location>
</feature>
<dbReference type="GO" id="GO:0008270">
    <property type="term" value="F:zinc ion binding"/>
    <property type="evidence" value="ECO:0007669"/>
    <property type="project" value="InterPro"/>
</dbReference>
<dbReference type="InterPro" id="IPR003870">
    <property type="entry name" value="DUF222"/>
</dbReference>
<dbReference type="InterPro" id="IPR002711">
    <property type="entry name" value="HNH"/>
</dbReference>
<dbReference type="Gene3D" id="1.10.30.50">
    <property type="match status" value="1"/>
</dbReference>
<feature type="region of interest" description="Disordered" evidence="2">
    <location>
        <begin position="366"/>
        <end position="388"/>
    </location>
</feature>
<dbReference type="Pfam" id="PF01844">
    <property type="entry name" value="HNH"/>
    <property type="match status" value="1"/>
</dbReference>
<evidence type="ECO:0000259" key="3">
    <source>
        <dbReference type="SMART" id="SM00507"/>
    </source>
</evidence>
<dbReference type="Pfam" id="PF02720">
    <property type="entry name" value="DUF222"/>
    <property type="match status" value="1"/>
</dbReference>
<dbReference type="SMART" id="SM00507">
    <property type="entry name" value="HNHc"/>
    <property type="match status" value="1"/>
</dbReference>
<evidence type="ECO:0000313" key="5">
    <source>
        <dbReference type="Proteomes" id="UP000317942"/>
    </source>
</evidence>
<feature type="region of interest" description="Disordered" evidence="2">
    <location>
        <begin position="68"/>
        <end position="90"/>
    </location>
</feature>
<dbReference type="Proteomes" id="UP000317942">
    <property type="component" value="Unassembled WGS sequence"/>
</dbReference>
<gene>
    <name evidence="4" type="ORF">FK267_09380</name>
</gene>
<dbReference type="GO" id="GO:0003676">
    <property type="term" value="F:nucleic acid binding"/>
    <property type="evidence" value="ECO:0007669"/>
    <property type="project" value="InterPro"/>
</dbReference>
<dbReference type="CDD" id="cd00085">
    <property type="entry name" value="HNHc"/>
    <property type="match status" value="1"/>
</dbReference>
<name>A0A508BM81_9ACTO</name>
<reference evidence="4 5" key="1">
    <citation type="submission" date="2019-06" db="EMBL/GenBank/DDBJ databases">
        <title>Draft genome sequence of Actinomyces oris CCUG 34288T.</title>
        <authorList>
            <person name="Salva-Serra F."/>
            <person name="Cardew S."/>
            <person name="Moore E."/>
        </authorList>
    </citation>
    <scope>NUCLEOTIDE SEQUENCE [LARGE SCALE GENOMIC DNA]</scope>
    <source>
        <strain evidence="4 5">CCUG 34288</strain>
    </source>
</reference>